<keyword evidence="3" id="KW-1185">Reference proteome</keyword>
<protein>
    <submittedName>
        <fullName evidence="2">Uncharacterized protein</fullName>
    </submittedName>
</protein>
<feature type="transmembrane region" description="Helical" evidence="1">
    <location>
        <begin position="25"/>
        <end position="49"/>
    </location>
</feature>
<evidence type="ECO:0000313" key="3">
    <source>
        <dbReference type="Proteomes" id="UP000276133"/>
    </source>
</evidence>
<evidence type="ECO:0000313" key="2">
    <source>
        <dbReference type="EMBL" id="RNA40385.1"/>
    </source>
</evidence>
<keyword evidence="1" id="KW-0812">Transmembrane</keyword>
<proteinExistence type="predicted"/>
<dbReference type="EMBL" id="REGN01000648">
    <property type="protein sequence ID" value="RNA40385.1"/>
    <property type="molecule type" value="Genomic_DNA"/>
</dbReference>
<dbReference type="AlphaFoldDB" id="A0A3M7SXG9"/>
<reference evidence="2 3" key="1">
    <citation type="journal article" date="2018" name="Sci. Rep.">
        <title>Genomic signatures of local adaptation to the degree of environmental predictability in rotifers.</title>
        <authorList>
            <person name="Franch-Gras L."/>
            <person name="Hahn C."/>
            <person name="Garcia-Roger E.M."/>
            <person name="Carmona M.J."/>
            <person name="Serra M."/>
            <person name="Gomez A."/>
        </authorList>
    </citation>
    <scope>NUCLEOTIDE SEQUENCE [LARGE SCALE GENOMIC DNA]</scope>
    <source>
        <strain evidence="2">HYR1</strain>
    </source>
</reference>
<keyword evidence="1" id="KW-0472">Membrane</keyword>
<keyword evidence="1" id="KW-1133">Transmembrane helix</keyword>
<organism evidence="2 3">
    <name type="scientific">Brachionus plicatilis</name>
    <name type="common">Marine rotifer</name>
    <name type="synonym">Brachionus muelleri</name>
    <dbReference type="NCBI Taxonomy" id="10195"/>
    <lineage>
        <taxon>Eukaryota</taxon>
        <taxon>Metazoa</taxon>
        <taxon>Spiralia</taxon>
        <taxon>Gnathifera</taxon>
        <taxon>Rotifera</taxon>
        <taxon>Eurotatoria</taxon>
        <taxon>Monogononta</taxon>
        <taxon>Pseudotrocha</taxon>
        <taxon>Ploima</taxon>
        <taxon>Brachionidae</taxon>
        <taxon>Brachionus</taxon>
    </lineage>
</organism>
<accession>A0A3M7SXG9</accession>
<name>A0A3M7SXG9_BRAPC</name>
<sequence length="65" mass="7737">MFVYYAEIKQNAKYQNHSYIFSDRLIYYLCVFLLNSLLVPAQADLLALAKYLTPADYDKEIFKKF</sequence>
<comment type="caution">
    <text evidence="2">The sequence shown here is derived from an EMBL/GenBank/DDBJ whole genome shotgun (WGS) entry which is preliminary data.</text>
</comment>
<evidence type="ECO:0000256" key="1">
    <source>
        <dbReference type="SAM" id="Phobius"/>
    </source>
</evidence>
<gene>
    <name evidence="2" type="ORF">BpHYR1_001097</name>
</gene>
<dbReference type="Proteomes" id="UP000276133">
    <property type="component" value="Unassembled WGS sequence"/>
</dbReference>